<dbReference type="EMBL" id="WWBZ02000082">
    <property type="protein sequence ID" value="KAF4301361.1"/>
    <property type="molecule type" value="Genomic_DNA"/>
</dbReference>
<sequence>MAVIFFVSPTAQFQMRPSAAAAVSTITAGEPVDGTRAPLPVLEFPLLAAEKAASYENQDEERHCRAKGAGAAQHPPPLGQCEAARDRGYGRAEPMAREIR</sequence>
<organism evidence="2 4">
    <name type="scientific">Botryosphaeria dothidea</name>
    <dbReference type="NCBI Taxonomy" id="55169"/>
    <lineage>
        <taxon>Eukaryota</taxon>
        <taxon>Fungi</taxon>
        <taxon>Dikarya</taxon>
        <taxon>Ascomycota</taxon>
        <taxon>Pezizomycotina</taxon>
        <taxon>Dothideomycetes</taxon>
        <taxon>Dothideomycetes incertae sedis</taxon>
        <taxon>Botryosphaeriales</taxon>
        <taxon>Botryosphaeriaceae</taxon>
        <taxon>Botryosphaeria</taxon>
    </lineage>
</organism>
<feature type="compositionally biased region" description="Basic and acidic residues" evidence="1">
    <location>
        <begin position="83"/>
        <end position="100"/>
    </location>
</feature>
<keyword evidence="4" id="KW-1185">Reference proteome</keyword>
<evidence type="ECO:0000313" key="4">
    <source>
        <dbReference type="Proteomes" id="UP000572817"/>
    </source>
</evidence>
<feature type="region of interest" description="Disordered" evidence="1">
    <location>
        <begin position="55"/>
        <end position="100"/>
    </location>
</feature>
<dbReference type="AlphaFoldDB" id="A0A8H4N099"/>
<protein>
    <submittedName>
        <fullName evidence="2">Uncharacterized protein</fullName>
    </submittedName>
</protein>
<evidence type="ECO:0000313" key="2">
    <source>
        <dbReference type="EMBL" id="KAF4301361.1"/>
    </source>
</evidence>
<evidence type="ECO:0000256" key="1">
    <source>
        <dbReference type="SAM" id="MobiDB-lite"/>
    </source>
</evidence>
<evidence type="ECO:0000313" key="3">
    <source>
        <dbReference type="EMBL" id="KAF4306056.1"/>
    </source>
</evidence>
<proteinExistence type="predicted"/>
<gene>
    <name evidence="3" type="ORF">GTA08_BOTSDO07212</name>
    <name evidence="2" type="ORF">GTA08_BOTSDO11407</name>
</gene>
<comment type="caution">
    <text evidence="2">The sequence shown here is derived from an EMBL/GenBank/DDBJ whole genome shotgun (WGS) entry which is preliminary data.</text>
</comment>
<dbReference type="Proteomes" id="UP000572817">
    <property type="component" value="Unassembled WGS sequence"/>
</dbReference>
<dbReference type="EMBL" id="WWBZ02000040">
    <property type="protein sequence ID" value="KAF4306056.1"/>
    <property type="molecule type" value="Genomic_DNA"/>
</dbReference>
<accession>A0A8H4N099</accession>
<name>A0A8H4N099_9PEZI</name>
<reference evidence="2 4" key="1">
    <citation type="submission" date="2020-04" db="EMBL/GenBank/DDBJ databases">
        <title>Genome Assembly and Annotation of Botryosphaeria dothidea sdau 11-99, a Latent Pathogen of Apple Fruit Ring Rot in China.</title>
        <authorList>
            <person name="Yu C."/>
            <person name="Diao Y."/>
            <person name="Lu Q."/>
            <person name="Zhao J."/>
            <person name="Cui S."/>
            <person name="Peng C."/>
            <person name="He B."/>
            <person name="Liu H."/>
        </authorList>
    </citation>
    <scope>NUCLEOTIDE SEQUENCE [LARGE SCALE GENOMIC DNA]</scope>
    <source>
        <strain evidence="4">sdau11-99</strain>
        <strain evidence="2">Sdau11-99</strain>
    </source>
</reference>